<comment type="caution">
    <text evidence="1">The sequence shown here is derived from an EMBL/GenBank/DDBJ whole genome shotgun (WGS) entry which is preliminary data.</text>
</comment>
<keyword evidence="2" id="KW-1185">Reference proteome</keyword>
<name>A0A4Q7NVI8_9FLAO</name>
<sequence length="62" mass="6979">MFIITSEEYSQKQQVLIKSLRKKACQVTFLITTIIKQLATGAFPNNPSLAASTIEVNFEFRA</sequence>
<evidence type="ECO:0000313" key="2">
    <source>
        <dbReference type="Proteomes" id="UP000292262"/>
    </source>
</evidence>
<dbReference type="EMBL" id="SGXE01000009">
    <property type="protein sequence ID" value="RZS90422.1"/>
    <property type="molecule type" value="Genomic_DNA"/>
</dbReference>
<proteinExistence type="predicted"/>
<dbReference type="AlphaFoldDB" id="A0A4Q7NVI8"/>
<protein>
    <submittedName>
        <fullName evidence="1">Uncharacterized protein</fullName>
    </submittedName>
</protein>
<dbReference type="Proteomes" id="UP000292262">
    <property type="component" value="Unassembled WGS sequence"/>
</dbReference>
<gene>
    <name evidence="1" type="ORF">EV197_3499</name>
</gene>
<evidence type="ECO:0000313" key="1">
    <source>
        <dbReference type="EMBL" id="RZS90422.1"/>
    </source>
</evidence>
<organism evidence="1 2">
    <name type="scientific">Aquimarina brevivitae</name>
    <dbReference type="NCBI Taxonomy" id="323412"/>
    <lineage>
        <taxon>Bacteria</taxon>
        <taxon>Pseudomonadati</taxon>
        <taxon>Bacteroidota</taxon>
        <taxon>Flavobacteriia</taxon>
        <taxon>Flavobacteriales</taxon>
        <taxon>Flavobacteriaceae</taxon>
        <taxon>Aquimarina</taxon>
    </lineage>
</organism>
<accession>A0A4Q7NVI8</accession>
<reference evidence="1 2" key="1">
    <citation type="submission" date="2019-02" db="EMBL/GenBank/DDBJ databases">
        <title>Genomic Encyclopedia of Type Strains, Phase IV (KMG-IV): sequencing the most valuable type-strain genomes for metagenomic binning, comparative biology and taxonomic classification.</title>
        <authorList>
            <person name="Goeker M."/>
        </authorList>
    </citation>
    <scope>NUCLEOTIDE SEQUENCE [LARGE SCALE GENOMIC DNA]</scope>
    <source>
        <strain evidence="1 2">DSM 17196</strain>
    </source>
</reference>